<organism evidence="13 14">
    <name type="scientific">Caenorhabditis briggsae</name>
    <dbReference type="NCBI Taxonomy" id="6238"/>
    <lineage>
        <taxon>Eukaryota</taxon>
        <taxon>Metazoa</taxon>
        <taxon>Ecdysozoa</taxon>
        <taxon>Nematoda</taxon>
        <taxon>Chromadorea</taxon>
        <taxon>Rhabditida</taxon>
        <taxon>Rhabditina</taxon>
        <taxon>Rhabditomorpha</taxon>
        <taxon>Rhabditoidea</taxon>
        <taxon>Rhabditidae</taxon>
        <taxon>Peloderinae</taxon>
        <taxon>Caenorhabditis</taxon>
    </lineage>
</organism>
<dbReference type="PANTHER" id="PTHR45680">
    <property type="entry name" value="NUCLEAR HORMONE RECEPTOR FAMILY"/>
    <property type="match status" value="1"/>
</dbReference>
<keyword evidence="7" id="KW-0238">DNA-binding</keyword>
<keyword evidence="8" id="KW-0804">Transcription</keyword>
<dbReference type="InterPro" id="IPR000536">
    <property type="entry name" value="Nucl_hrmn_rcpt_lig-bd"/>
</dbReference>
<dbReference type="Pfam" id="PF00104">
    <property type="entry name" value="Hormone_recep"/>
    <property type="match status" value="2"/>
</dbReference>
<evidence type="ECO:0000259" key="11">
    <source>
        <dbReference type="PROSITE" id="PS51030"/>
    </source>
</evidence>
<dbReference type="Gene3D" id="3.30.50.10">
    <property type="entry name" value="Erythroid Transcription Factor GATA-1, subunit A"/>
    <property type="match status" value="2"/>
</dbReference>
<feature type="domain" description="Nuclear receptor" evidence="11">
    <location>
        <begin position="8"/>
        <end position="85"/>
    </location>
</feature>
<proteinExistence type="inferred from homology"/>
<sequence>MPPALQLLGPCKICHQPANGRHFGVMSCRACAAFFRRAASGNSKYLSVICTNANCIIFRNGKYKCKSCRLKKCHDVGMDPRKFQQDRDLLSSTILALSNSTSPQSLSNFLGRPEFILCCEPDRASHVKTIIDVSFLIDKARNLLGAHHSNYDIPLKFDNSLEKLTFAIEDLKLKRGNPEFQMVKYIGKDENLLFWELNFLGAAQWFSELAEFRGLDMEVKIEILQIAWMLWARIDKLADSVELHRRKILEENSYKWTDDACMDLKNVEVDLKWCTNYSKEQLAAIMIPDINKHWVKCLEIFIELEPSNIEINFLIIDLSLTEAAKKLDGKLCGQTAHGKHFGAISCRACAAFFRRAGKRSSKSQDIVCSKGNCTTAEDGTFYCKACRLKKCHEVGMDSSKFQNDRDFISNCSQISKPSKLSSPQSLANFLGRPEMILPCEPENASTSKVIIDLSFLINKAADVFHDSVYLPSPCNFGNSLEKMVWALEDLNAMRFDTKVEFQTKIGQHELFSFWEGSFIKTVKWFSKFPEFMELPMHVKLEIVKSSWLIWIRLDQQAQTANLRRKQFLGDDLYMSGEGRCMNLKSVEIDFGFITKYSNDQIQAFMNPDKFKPWKLSIDELTKNCPLLLYIHGGAFRAESAVMFSDEFISERYVSEDVVFVTSAYCLGVFGQLYFGQNGGISENLLVHGKEYYLSSSVP</sequence>
<evidence type="ECO:0000256" key="4">
    <source>
        <dbReference type="ARBA" id="ARBA00022771"/>
    </source>
</evidence>
<dbReference type="Gene3D" id="1.10.565.10">
    <property type="entry name" value="Retinoid X Receptor"/>
    <property type="match status" value="1"/>
</dbReference>
<keyword evidence="9" id="KW-0675">Receptor</keyword>
<dbReference type="SUPFAM" id="SSF53474">
    <property type="entry name" value="alpha/beta-Hydrolases"/>
    <property type="match status" value="1"/>
</dbReference>
<dbReference type="InterPro" id="IPR035500">
    <property type="entry name" value="NHR-like_dom_sf"/>
</dbReference>
<name>A0AAE9D053_CAEBR</name>
<dbReference type="GO" id="GO:0008270">
    <property type="term" value="F:zinc ion binding"/>
    <property type="evidence" value="ECO:0007669"/>
    <property type="project" value="UniProtKB-KW"/>
</dbReference>
<keyword evidence="3" id="KW-0479">Metal-binding</keyword>
<keyword evidence="6" id="KW-0805">Transcription regulation</keyword>
<dbReference type="InterPro" id="IPR029058">
    <property type="entry name" value="AB_hydrolase_fold"/>
</dbReference>
<dbReference type="Proteomes" id="UP000827892">
    <property type="component" value="Chromosome V"/>
</dbReference>
<feature type="domain" description="Nuclear receptor" evidence="11">
    <location>
        <begin position="326"/>
        <end position="403"/>
    </location>
</feature>
<evidence type="ECO:0000256" key="2">
    <source>
        <dbReference type="ARBA" id="ARBA00005993"/>
    </source>
</evidence>
<evidence type="ECO:0000256" key="10">
    <source>
        <dbReference type="ARBA" id="ARBA00023242"/>
    </source>
</evidence>
<dbReference type="SMART" id="SM00399">
    <property type="entry name" value="ZnF_C4"/>
    <property type="match status" value="2"/>
</dbReference>
<dbReference type="InterPro" id="IPR049636">
    <property type="entry name" value="HNF4-like_DBD"/>
</dbReference>
<keyword evidence="5" id="KW-0862">Zinc</keyword>
<evidence type="ECO:0000256" key="9">
    <source>
        <dbReference type="ARBA" id="ARBA00023170"/>
    </source>
</evidence>
<accession>A0AAE9D053</accession>
<dbReference type="InterPro" id="IPR013088">
    <property type="entry name" value="Znf_NHR/GATA"/>
</dbReference>
<keyword evidence="4" id="KW-0863">Zinc-finger</keyword>
<dbReference type="SUPFAM" id="SSF48508">
    <property type="entry name" value="Nuclear receptor ligand-binding domain"/>
    <property type="match status" value="2"/>
</dbReference>
<dbReference type="GO" id="GO:0003700">
    <property type="term" value="F:DNA-binding transcription factor activity"/>
    <property type="evidence" value="ECO:0007669"/>
    <property type="project" value="InterPro"/>
</dbReference>
<comment type="subcellular location">
    <subcellularLocation>
        <location evidence="1">Nucleus</location>
    </subcellularLocation>
</comment>
<dbReference type="InterPro" id="IPR001628">
    <property type="entry name" value="Znf_hrmn_rcpt"/>
</dbReference>
<feature type="domain" description="NR LBD" evidence="12">
    <location>
        <begin position="475"/>
        <end position="698"/>
    </location>
</feature>
<dbReference type="GO" id="GO:0000978">
    <property type="term" value="F:RNA polymerase II cis-regulatory region sequence-specific DNA binding"/>
    <property type="evidence" value="ECO:0007669"/>
    <property type="project" value="InterPro"/>
</dbReference>
<dbReference type="PROSITE" id="PS51843">
    <property type="entry name" value="NR_LBD"/>
    <property type="match status" value="1"/>
</dbReference>
<keyword evidence="10" id="KW-0539">Nucleus</keyword>
<dbReference type="SUPFAM" id="SSF57716">
    <property type="entry name" value="Glucocorticoid receptor-like (DNA-binding domain)"/>
    <property type="match status" value="2"/>
</dbReference>
<dbReference type="Gene3D" id="3.40.50.1820">
    <property type="entry name" value="alpha/beta hydrolase"/>
    <property type="match status" value="1"/>
</dbReference>
<evidence type="ECO:0000313" key="14">
    <source>
        <dbReference type="Proteomes" id="UP000827892"/>
    </source>
</evidence>
<dbReference type="PROSITE" id="PS00031">
    <property type="entry name" value="NUCLEAR_REC_DBD_1"/>
    <property type="match status" value="1"/>
</dbReference>
<dbReference type="InterPro" id="IPR051152">
    <property type="entry name" value="C.elegans_Orphan_NR"/>
</dbReference>
<evidence type="ECO:0000313" key="13">
    <source>
        <dbReference type="EMBL" id="ULT87420.1"/>
    </source>
</evidence>
<dbReference type="CDD" id="cd06960">
    <property type="entry name" value="NR_DBD_HNF4A"/>
    <property type="match status" value="1"/>
</dbReference>
<evidence type="ECO:0000256" key="1">
    <source>
        <dbReference type="ARBA" id="ARBA00004123"/>
    </source>
</evidence>
<evidence type="ECO:0000256" key="6">
    <source>
        <dbReference type="ARBA" id="ARBA00023015"/>
    </source>
</evidence>
<dbReference type="Pfam" id="PF00105">
    <property type="entry name" value="zf-C4"/>
    <property type="match status" value="1"/>
</dbReference>
<evidence type="ECO:0000256" key="3">
    <source>
        <dbReference type="ARBA" id="ARBA00022723"/>
    </source>
</evidence>
<evidence type="ECO:0000256" key="5">
    <source>
        <dbReference type="ARBA" id="ARBA00022833"/>
    </source>
</evidence>
<gene>
    <name evidence="13" type="ORF">L3Y34_006915</name>
</gene>
<reference evidence="13 14" key="1">
    <citation type="submission" date="2022-02" db="EMBL/GenBank/DDBJ databases">
        <title>Chromosome-level reference genomes for two strains of Caenorhabditis briggsae: an improved platform for comparative genomics.</title>
        <authorList>
            <person name="Stevens L."/>
            <person name="Andersen E.C."/>
        </authorList>
    </citation>
    <scope>NUCLEOTIDE SEQUENCE [LARGE SCALE GENOMIC DNA]</scope>
    <source>
        <strain evidence="13">QX1410_ONT</strain>
        <tissue evidence="13">Whole-organism</tissue>
    </source>
</reference>
<evidence type="ECO:0000256" key="8">
    <source>
        <dbReference type="ARBA" id="ARBA00023163"/>
    </source>
</evidence>
<dbReference type="EMBL" id="CP090895">
    <property type="protein sequence ID" value="ULT87420.1"/>
    <property type="molecule type" value="Genomic_DNA"/>
</dbReference>
<protein>
    <submittedName>
        <fullName evidence="13">Uncharacterized protein</fullName>
    </submittedName>
</protein>
<comment type="similarity">
    <text evidence="2">Belongs to the nuclear hormone receptor family.</text>
</comment>
<evidence type="ECO:0000259" key="12">
    <source>
        <dbReference type="PROSITE" id="PS51843"/>
    </source>
</evidence>
<dbReference type="PANTHER" id="PTHR45680:SF9">
    <property type="entry name" value="NUCLEAR HORMONE RECEPTOR FAMILY-RELATED"/>
    <property type="match status" value="1"/>
</dbReference>
<dbReference type="PROSITE" id="PS51030">
    <property type="entry name" value="NUCLEAR_REC_DBD_2"/>
    <property type="match status" value="2"/>
</dbReference>
<dbReference type="AlphaFoldDB" id="A0AAE9D053"/>
<dbReference type="GO" id="GO:0005634">
    <property type="term" value="C:nucleus"/>
    <property type="evidence" value="ECO:0007669"/>
    <property type="project" value="UniProtKB-SubCell"/>
</dbReference>
<dbReference type="PRINTS" id="PR00047">
    <property type="entry name" value="STROIDFINGER"/>
</dbReference>
<evidence type="ECO:0000256" key="7">
    <source>
        <dbReference type="ARBA" id="ARBA00023125"/>
    </source>
</evidence>